<evidence type="ECO:0000256" key="1">
    <source>
        <dbReference type="ARBA" id="ARBA00004167"/>
    </source>
</evidence>
<evidence type="ECO:0000256" key="3">
    <source>
        <dbReference type="ARBA" id="ARBA00022692"/>
    </source>
</evidence>
<keyword evidence="4" id="KW-0653">Protein transport</keyword>
<evidence type="ECO:0000256" key="7">
    <source>
        <dbReference type="ARBA" id="ARBA00023136"/>
    </source>
</evidence>
<dbReference type="EMBL" id="CP036263">
    <property type="protein sequence ID" value="QDS99924.1"/>
    <property type="molecule type" value="Genomic_DNA"/>
</dbReference>
<evidence type="ECO:0000313" key="11">
    <source>
        <dbReference type="Proteomes" id="UP000319852"/>
    </source>
</evidence>
<name>A0A517MYG8_9BACT</name>
<evidence type="ECO:0000256" key="6">
    <source>
        <dbReference type="ARBA" id="ARBA00023010"/>
    </source>
</evidence>
<dbReference type="GO" id="GO:0015031">
    <property type="term" value="P:protein transport"/>
    <property type="evidence" value="ECO:0007669"/>
    <property type="project" value="UniProtKB-KW"/>
</dbReference>
<evidence type="ECO:0000256" key="9">
    <source>
        <dbReference type="SAM" id="Phobius"/>
    </source>
</evidence>
<keyword evidence="7 9" id="KW-0472">Membrane</keyword>
<keyword evidence="11" id="KW-1185">Reference proteome</keyword>
<keyword evidence="2" id="KW-0813">Transport</keyword>
<keyword evidence="5 9" id="KW-1133">Transmembrane helix</keyword>
<evidence type="ECO:0000256" key="5">
    <source>
        <dbReference type="ARBA" id="ARBA00022989"/>
    </source>
</evidence>
<feature type="region of interest" description="Disordered" evidence="8">
    <location>
        <begin position="115"/>
        <end position="141"/>
    </location>
</feature>
<sequence>MGTDPITFPFLAFWSPGPTEMLLIGVIALLLYGGRLPDVAKEWGKTFSDLRRNLTGVQNDFREAFNSEPDSPRLEYHPDFRDDSLDENTLYEDASVDEAVVDKAGAEEMVNNDMELRGALPSVDSSAEAQRDQTRDEASST</sequence>
<dbReference type="Proteomes" id="UP000319852">
    <property type="component" value="Chromosome"/>
</dbReference>
<dbReference type="AlphaFoldDB" id="A0A517MYG8"/>
<dbReference type="KEGG" id="amob:HG15A2_32550"/>
<evidence type="ECO:0000256" key="8">
    <source>
        <dbReference type="SAM" id="MobiDB-lite"/>
    </source>
</evidence>
<evidence type="ECO:0000256" key="4">
    <source>
        <dbReference type="ARBA" id="ARBA00022927"/>
    </source>
</evidence>
<keyword evidence="6" id="KW-0811">Translocation</keyword>
<gene>
    <name evidence="10" type="ORF">HG15A2_32550</name>
</gene>
<dbReference type="GO" id="GO:0016020">
    <property type="term" value="C:membrane"/>
    <property type="evidence" value="ECO:0007669"/>
    <property type="project" value="UniProtKB-ARBA"/>
</dbReference>
<dbReference type="Pfam" id="PF02416">
    <property type="entry name" value="TatA_B_E"/>
    <property type="match status" value="1"/>
</dbReference>
<organism evidence="10 11">
    <name type="scientific">Adhaeretor mobilis</name>
    <dbReference type="NCBI Taxonomy" id="1930276"/>
    <lineage>
        <taxon>Bacteria</taxon>
        <taxon>Pseudomonadati</taxon>
        <taxon>Planctomycetota</taxon>
        <taxon>Planctomycetia</taxon>
        <taxon>Pirellulales</taxon>
        <taxon>Lacipirellulaceae</taxon>
        <taxon>Adhaeretor</taxon>
    </lineage>
</organism>
<proteinExistence type="predicted"/>
<dbReference type="RefSeq" id="WP_145061072.1">
    <property type="nucleotide sequence ID" value="NZ_CP036263.1"/>
</dbReference>
<reference evidence="10 11" key="1">
    <citation type="submission" date="2019-02" db="EMBL/GenBank/DDBJ databases">
        <title>Deep-cultivation of Planctomycetes and their phenomic and genomic characterization uncovers novel biology.</title>
        <authorList>
            <person name="Wiegand S."/>
            <person name="Jogler M."/>
            <person name="Boedeker C."/>
            <person name="Pinto D."/>
            <person name="Vollmers J."/>
            <person name="Rivas-Marin E."/>
            <person name="Kohn T."/>
            <person name="Peeters S.H."/>
            <person name="Heuer A."/>
            <person name="Rast P."/>
            <person name="Oberbeckmann S."/>
            <person name="Bunk B."/>
            <person name="Jeske O."/>
            <person name="Meyerdierks A."/>
            <person name="Storesund J.E."/>
            <person name="Kallscheuer N."/>
            <person name="Luecker S."/>
            <person name="Lage O.M."/>
            <person name="Pohl T."/>
            <person name="Merkel B.J."/>
            <person name="Hornburger P."/>
            <person name="Mueller R.-W."/>
            <person name="Bruemmer F."/>
            <person name="Labrenz M."/>
            <person name="Spormann A.M."/>
            <person name="Op den Camp H."/>
            <person name="Overmann J."/>
            <person name="Amann R."/>
            <person name="Jetten M.S.M."/>
            <person name="Mascher T."/>
            <person name="Medema M.H."/>
            <person name="Devos D.P."/>
            <person name="Kaster A.-K."/>
            <person name="Ovreas L."/>
            <person name="Rohde M."/>
            <person name="Galperin M.Y."/>
            <person name="Jogler C."/>
        </authorList>
    </citation>
    <scope>NUCLEOTIDE SEQUENCE [LARGE SCALE GENOMIC DNA]</scope>
    <source>
        <strain evidence="10 11">HG15A2</strain>
    </source>
</reference>
<dbReference type="InterPro" id="IPR003369">
    <property type="entry name" value="TatA/B/E"/>
</dbReference>
<dbReference type="Gene3D" id="1.20.5.3310">
    <property type="match status" value="1"/>
</dbReference>
<comment type="subcellular location">
    <subcellularLocation>
        <location evidence="1">Membrane</location>
        <topology evidence="1">Single-pass membrane protein</topology>
    </subcellularLocation>
</comment>
<feature type="transmembrane region" description="Helical" evidence="9">
    <location>
        <begin position="12"/>
        <end position="32"/>
    </location>
</feature>
<keyword evidence="3 9" id="KW-0812">Transmembrane</keyword>
<protein>
    <submittedName>
        <fullName evidence="10">Sec-independent translocase</fullName>
    </submittedName>
</protein>
<evidence type="ECO:0000313" key="10">
    <source>
        <dbReference type="EMBL" id="QDS99924.1"/>
    </source>
</evidence>
<dbReference type="OrthoDB" id="282899at2"/>
<evidence type="ECO:0000256" key="2">
    <source>
        <dbReference type="ARBA" id="ARBA00022448"/>
    </source>
</evidence>
<accession>A0A517MYG8</accession>
<feature type="compositionally biased region" description="Basic and acidic residues" evidence="8">
    <location>
        <begin position="129"/>
        <end position="141"/>
    </location>
</feature>